<dbReference type="EMBL" id="CAJMWS010000026">
    <property type="protein sequence ID" value="CAE6342149.1"/>
    <property type="molecule type" value="Genomic_DNA"/>
</dbReference>
<dbReference type="Proteomes" id="UP000663846">
    <property type="component" value="Unassembled WGS sequence"/>
</dbReference>
<dbReference type="AlphaFoldDB" id="A0A8H2ZU65"/>
<dbReference type="InterPro" id="IPR001138">
    <property type="entry name" value="Zn2Cys6_DnaBD"/>
</dbReference>
<dbReference type="PROSITE" id="PS00463">
    <property type="entry name" value="ZN2_CY6_FUNGAL_1"/>
    <property type="match status" value="1"/>
</dbReference>
<dbReference type="InterPro" id="IPR050815">
    <property type="entry name" value="TF_fung"/>
</dbReference>
<evidence type="ECO:0000259" key="7">
    <source>
        <dbReference type="PROSITE" id="PS50048"/>
    </source>
</evidence>
<feature type="compositionally biased region" description="Polar residues" evidence="6">
    <location>
        <begin position="123"/>
        <end position="136"/>
    </location>
</feature>
<protein>
    <recommendedName>
        <fullName evidence="7">Zn(2)-C6 fungal-type domain-containing protein</fullName>
    </recommendedName>
</protein>
<comment type="subcellular location">
    <subcellularLocation>
        <location evidence="1">Nucleus</location>
    </subcellularLocation>
</comment>
<evidence type="ECO:0000256" key="3">
    <source>
        <dbReference type="ARBA" id="ARBA00023015"/>
    </source>
</evidence>
<sequence>MNTMESTSPKETRVLDRFSACLVCRRRKLRCDGAQPECKRCHATGYTCQYQDPVYRSRTRVLQDRIKEIESKIEEIQLQRARSSILSQTSSPSGGNESASVDVLPPQSITQSTSPPATPAPNESINPTLESSSYSTPGNPWFEPGVLARRGPLDLSLPGEASKKFLNMFMQRKAISGFELHVGRVIRSFQPGSPDAPVPALFYAMLLLILN</sequence>
<keyword evidence="5" id="KW-0539">Nucleus</keyword>
<dbReference type="SUPFAM" id="SSF57701">
    <property type="entry name" value="Zn2/Cys6 DNA-binding domain"/>
    <property type="match status" value="1"/>
</dbReference>
<feature type="domain" description="Zn(2)-C6 fungal-type" evidence="7">
    <location>
        <begin position="20"/>
        <end position="50"/>
    </location>
</feature>
<organism evidence="8 9">
    <name type="scientific">Rhizoctonia solani</name>
    <dbReference type="NCBI Taxonomy" id="456999"/>
    <lineage>
        <taxon>Eukaryota</taxon>
        <taxon>Fungi</taxon>
        <taxon>Dikarya</taxon>
        <taxon>Basidiomycota</taxon>
        <taxon>Agaricomycotina</taxon>
        <taxon>Agaricomycetes</taxon>
        <taxon>Cantharellales</taxon>
        <taxon>Ceratobasidiaceae</taxon>
        <taxon>Rhizoctonia</taxon>
    </lineage>
</organism>
<dbReference type="InterPro" id="IPR036864">
    <property type="entry name" value="Zn2-C6_fun-type_DNA-bd_sf"/>
</dbReference>
<feature type="compositionally biased region" description="Low complexity" evidence="6">
    <location>
        <begin position="105"/>
        <end position="115"/>
    </location>
</feature>
<evidence type="ECO:0000313" key="9">
    <source>
        <dbReference type="Proteomes" id="UP000663846"/>
    </source>
</evidence>
<evidence type="ECO:0000256" key="5">
    <source>
        <dbReference type="ARBA" id="ARBA00023242"/>
    </source>
</evidence>
<keyword evidence="3" id="KW-0805">Transcription regulation</keyword>
<feature type="compositionally biased region" description="Polar residues" evidence="6">
    <location>
        <begin position="80"/>
        <end position="99"/>
    </location>
</feature>
<comment type="caution">
    <text evidence="8">The sequence shown here is derived from an EMBL/GenBank/DDBJ whole genome shotgun (WGS) entry which is preliminary data.</text>
</comment>
<keyword evidence="2" id="KW-0479">Metal-binding</keyword>
<dbReference type="GO" id="GO:0000981">
    <property type="term" value="F:DNA-binding transcription factor activity, RNA polymerase II-specific"/>
    <property type="evidence" value="ECO:0007669"/>
    <property type="project" value="InterPro"/>
</dbReference>
<dbReference type="PROSITE" id="PS50048">
    <property type="entry name" value="ZN2_CY6_FUNGAL_2"/>
    <property type="match status" value="1"/>
</dbReference>
<accession>A0A8H2ZU65</accession>
<dbReference type="Gene3D" id="4.10.240.10">
    <property type="entry name" value="Zn(2)-C6 fungal-type DNA-binding domain"/>
    <property type="match status" value="1"/>
</dbReference>
<evidence type="ECO:0000313" key="8">
    <source>
        <dbReference type="EMBL" id="CAE6342149.1"/>
    </source>
</evidence>
<evidence type="ECO:0000256" key="1">
    <source>
        <dbReference type="ARBA" id="ARBA00004123"/>
    </source>
</evidence>
<dbReference type="SMART" id="SM00066">
    <property type="entry name" value="GAL4"/>
    <property type="match status" value="1"/>
</dbReference>
<proteinExistence type="predicted"/>
<reference evidence="8" key="1">
    <citation type="submission" date="2021-01" db="EMBL/GenBank/DDBJ databases">
        <authorList>
            <person name="Kaushik A."/>
        </authorList>
    </citation>
    <scope>NUCLEOTIDE SEQUENCE</scope>
    <source>
        <strain evidence="8">AG1-1C</strain>
    </source>
</reference>
<dbReference type="PANTHER" id="PTHR47338:SF29">
    <property type="entry name" value="ZN(2)-C6 FUNGAL-TYPE DOMAIN-CONTAINING PROTEIN"/>
    <property type="match status" value="1"/>
</dbReference>
<name>A0A8H2ZU65_9AGAM</name>
<gene>
    <name evidence="8" type="ORF">RDB_LOCUS4247</name>
</gene>
<keyword evidence="4" id="KW-0804">Transcription</keyword>
<dbReference type="CDD" id="cd00067">
    <property type="entry name" value="GAL4"/>
    <property type="match status" value="1"/>
</dbReference>
<dbReference type="PANTHER" id="PTHR47338">
    <property type="entry name" value="ZN(II)2CYS6 TRANSCRIPTION FACTOR (EUROFUNG)-RELATED"/>
    <property type="match status" value="1"/>
</dbReference>
<feature type="region of interest" description="Disordered" evidence="6">
    <location>
        <begin position="80"/>
        <end position="136"/>
    </location>
</feature>
<evidence type="ECO:0000256" key="6">
    <source>
        <dbReference type="SAM" id="MobiDB-lite"/>
    </source>
</evidence>
<dbReference type="Pfam" id="PF00172">
    <property type="entry name" value="Zn_clus"/>
    <property type="match status" value="1"/>
</dbReference>
<dbReference type="GO" id="GO:0005634">
    <property type="term" value="C:nucleus"/>
    <property type="evidence" value="ECO:0007669"/>
    <property type="project" value="UniProtKB-SubCell"/>
</dbReference>
<evidence type="ECO:0000256" key="2">
    <source>
        <dbReference type="ARBA" id="ARBA00022723"/>
    </source>
</evidence>
<evidence type="ECO:0000256" key="4">
    <source>
        <dbReference type="ARBA" id="ARBA00023163"/>
    </source>
</evidence>
<dbReference type="GO" id="GO:0008270">
    <property type="term" value="F:zinc ion binding"/>
    <property type="evidence" value="ECO:0007669"/>
    <property type="project" value="InterPro"/>
</dbReference>